<gene>
    <name evidence="1" type="ORF">KV110_05405</name>
</gene>
<keyword evidence="2" id="KW-1185">Reference proteome</keyword>
<dbReference type="EMBL" id="CP078145">
    <property type="protein sequence ID" value="QXN92580.1"/>
    <property type="molecule type" value="Genomic_DNA"/>
</dbReference>
<accession>A0ABX8RVZ3</accession>
<reference evidence="1 2" key="1">
    <citation type="submission" date="2021-07" db="EMBL/GenBank/DDBJ databases">
        <title>Whole Genome Sequence of Nocardia Iowensis.</title>
        <authorList>
            <person name="Lamm A."/>
            <person name="Collins-Fairclough A.M."/>
            <person name="Bunk B."/>
            <person name="Sproer C."/>
        </authorList>
    </citation>
    <scope>NUCLEOTIDE SEQUENCE [LARGE SCALE GENOMIC DNA]</scope>
    <source>
        <strain evidence="1 2">NRRL 5646</strain>
    </source>
</reference>
<sequence length="76" mass="8219">MTAIILPLHAEHPTVTLDKGPTYALYGLYRAYSRARQHGDPVKVLDAHRSAYVAAVAVADESTCEALLVLITADRA</sequence>
<evidence type="ECO:0000313" key="2">
    <source>
        <dbReference type="Proteomes" id="UP000694257"/>
    </source>
</evidence>
<protein>
    <submittedName>
        <fullName evidence="1">Uncharacterized protein</fullName>
    </submittedName>
</protein>
<dbReference type="RefSeq" id="WP_218473977.1">
    <property type="nucleotide sequence ID" value="NZ_BAABJN010000005.1"/>
</dbReference>
<evidence type="ECO:0000313" key="1">
    <source>
        <dbReference type="EMBL" id="QXN92580.1"/>
    </source>
</evidence>
<proteinExistence type="predicted"/>
<dbReference type="Proteomes" id="UP000694257">
    <property type="component" value="Chromosome"/>
</dbReference>
<organism evidence="1 2">
    <name type="scientific">Nocardia iowensis</name>
    <dbReference type="NCBI Taxonomy" id="204891"/>
    <lineage>
        <taxon>Bacteria</taxon>
        <taxon>Bacillati</taxon>
        <taxon>Actinomycetota</taxon>
        <taxon>Actinomycetes</taxon>
        <taxon>Mycobacteriales</taxon>
        <taxon>Nocardiaceae</taxon>
        <taxon>Nocardia</taxon>
    </lineage>
</organism>
<name>A0ABX8RVZ3_NOCIO</name>